<keyword evidence="2" id="KW-1185">Reference proteome</keyword>
<reference evidence="1" key="1">
    <citation type="submission" date="2020-08" db="EMBL/GenBank/DDBJ databases">
        <title>Genome public.</title>
        <authorList>
            <person name="Liu C."/>
            <person name="Sun Q."/>
        </authorList>
    </citation>
    <scope>NUCLEOTIDE SEQUENCE</scope>
    <source>
        <strain evidence="1">NSJ-54</strain>
    </source>
</reference>
<accession>A0A926IAY9</accession>
<dbReference type="AlphaFoldDB" id="A0A926IAY9"/>
<name>A0A926IAY9_9FIRM</name>
<evidence type="ECO:0000313" key="1">
    <source>
        <dbReference type="EMBL" id="MBC8569612.1"/>
    </source>
</evidence>
<gene>
    <name evidence="1" type="primary">yunB</name>
    <name evidence="1" type="ORF">H8709_02085</name>
</gene>
<proteinExistence type="predicted"/>
<protein>
    <submittedName>
        <fullName evidence="1">Sporulation protein YunB</fullName>
    </submittedName>
</protein>
<dbReference type="InterPro" id="IPR014197">
    <property type="entry name" value="Sporulation_prot_YunB"/>
</dbReference>
<evidence type="ECO:0000313" key="2">
    <source>
        <dbReference type="Proteomes" id="UP000660861"/>
    </source>
</evidence>
<comment type="caution">
    <text evidence="1">The sequence shown here is derived from an EMBL/GenBank/DDBJ whole genome shotgun (WGS) entry which is preliminary data.</text>
</comment>
<dbReference type="RefSeq" id="WP_262396707.1">
    <property type="nucleotide sequence ID" value="NZ_JACRTC010000001.1"/>
</dbReference>
<dbReference type="EMBL" id="JACRTC010000001">
    <property type="protein sequence ID" value="MBC8569612.1"/>
    <property type="molecule type" value="Genomic_DNA"/>
</dbReference>
<organism evidence="1 2">
    <name type="scientific">Zongyangia hominis</name>
    <dbReference type="NCBI Taxonomy" id="2763677"/>
    <lineage>
        <taxon>Bacteria</taxon>
        <taxon>Bacillati</taxon>
        <taxon>Bacillota</taxon>
        <taxon>Clostridia</taxon>
        <taxon>Eubacteriales</taxon>
        <taxon>Oscillospiraceae</taxon>
        <taxon>Zongyangia</taxon>
    </lineage>
</organism>
<dbReference type="Pfam" id="PF09560">
    <property type="entry name" value="Spore_YunB"/>
    <property type="match status" value="1"/>
</dbReference>
<dbReference type="NCBIfam" id="TIGR02832">
    <property type="entry name" value="spo_yunB"/>
    <property type="match status" value="1"/>
</dbReference>
<dbReference type="Proteomes" id="UP000660861">
    <property type="component" value="Unassembled WGS sequence"/>
</dbReference>
<sequence length="250" mass="27602">MLRWKKGEMAMTKLRRRRAKKGIAVKCLTVAVILGAICWYLDGKLQQTISTVVNYQMKIYASRALNAAVLEELEQQDLSYDDLVTLQKGEDSQVSAIETDALAISRLKARISDAVDEQLQTPGFQAIGIPLGTVLGSKWISGYGPNINFRLIPVGSVHTSLQNQFDSAGINQTRHQIMLDIDVQFTAVIPGFSTEFSASTNFCIAETIIVGPIPEAYTNVEDGSNVNMSDINDYNANDNRIKHSMDDILD</sequence>